<dbReference type="RefSeq" id="WP_074953336.1">
    <property type="nucleotide sequence ID" value="NZ_FPBV01000013.1"/>
</dbReference>
<dbReference type="InterPro" id="IPR011098">
    <property type="entry name" value="G5_dom"/>
</dbReference>
<dbReference type="InterPro" id="IPR050570">
    <property type="entry name" value="Cell_wall_metabolism_enzyme"/>
</dbReference>
<dbReference type="STRING" id="392015.SAMN05421543_11324"/>
<feature type="region of interest" description="Disordered" evidence="2">
    <location>
        <begin position="1"/>
        <end position="21"/>
    </location>
</feature>
<feature type="domain" description="G5" evidence="3">
    <location>
        <begin position="247"/>
        <end position="328"/>
    </location>
</feature>
<dbReference type="CDD" id="cd12797">
    <property type="entry name" value="M23_peptidase"/>
    <property type="match status" value="1"/>
</dbReference>
<evidence type="ECO:0000313" key="5">
    <source>
        <dbReference type="Proteomes" id="UP000183508"/>
    </source>
</evidence>
<dbReference type="Pfam" id="PF07501">
    <property type="entry name" value="G5"/>
    <property type="match status" value="1"/>
</dbReference>
<dbReference type="OrthoDB" id="9805070at2"/>
<dbReference type="GO" id="GO:0004222">
    <property type="term" value="F:metalloendopeptidase activity"/>
    <property type="evidence" value="ECO:0007669"/>
    <property type="project" value="TreeGrafter"/>
</dbReference>
<keyword evidence="4" id="KW-0378">Hydrolase</keyword>
<evidence type="ECO:0000259" key="3">
    <source>
        <dbReference type="PROSITE" id="PS51109"/>
    </source>
</evidence>
<keyword evidence="5" id="KW-1185">Reference proteome</keyword>
<dbReference type="EMBL" id="FPBV01000013">
    <property type="protein sequence ID" value="SFU91276.1"/>
    <property type="molecule type" value="Genomic_DNA"/>
</dbReference>
<evidence type="ECO:0000256" key="1">
    <source>
        <dbReference type="ARBA" id="ARBA00022729"/>
    </source>
</evidence>
<dbReference type="Proteomes" id="UP000183508">
    <property type="component" value="Unassembled WGS sequence"/>
</dbReference>
<dbReference type="Pfam" id="PF01551">
    <property type="entry name" value="Peptidase_M23"/>
    <property type="match status" value="1"/>
</dbReference>
<evidence type="ECO:0000256" key="2">
    <source>
        <dbReference type="SAM" id="MobiDB-lite"/>
    </source>
</evidence>
<accession>A0A1I7K1F1</accession>
<dbReference type="PANTHER" id="PTHR21666">
    <property type="entry name" value="PEPTIDASE-RELATED"/>
    <property type="match status" value="1"/>
</dbReference>
<dbReference type="eggNOG" id="COG3583">
    <property type="taxonomic scope" value="Bacteria"/>
</dbReference>
<organism evidence="4 5">
    <name type="scientific">Alicyclobacillus macrosporangiidus</name>
    <dbReference type="NCBI Taxonomy" id="392015"/>
    <lineage>
        <taxon>Bacteria</taxon>
        <taxon>Bacillati</taxon>
        <taxon>Bacillota</taxon>
        <taxon>Bacilli</taxon>
        <taxon>Bacillales</taxon>
        <taxon>Alicyclobacillaceae</taxon>
        <taxon>Alicyclobacillus</taxon>
    </lineage>
</organism>
<dbReference type="AlphaFoldDB" id="A0A1I7K1F1"/>
<protein>
    <submittedName>
        <fullName evidence="4">Murein DD-endopeptidase MepM and murein hydrolase activator NlpD, contain LysM domain</fullName>
    </submittedName>
</protein>
<dbReference type="Gene3D" id="2.70.70.10">
    <property type="entry name" value="Glucose Permease (Domain IIA)"/>
    <property type="match status" value="1"/>
</dbReference>
<dbReference type="SMART" id="SM01208">
    <property type="entry name" value="G5"/>
    <property type="match status" value="1"/>
</dbReference>
<dbReference type="Gene3D" id="2.20.230.10">
    <property type="entry name" value="Resuscitation-promoting factor rpfb"/>
    <property type="match status" value="1"/>
</dbReference>
<dbReference type="eggNOG" id="COG0739">
    <property type="taxonomic scope" value="Bacteria"/>
</dbReference>
<reference evidence="5" key="1">
    <citation type="submission" date="2016-10" db="EMBL/GenBank/DDBJ databases">
        <authorList>
            <person name="Varghese N."/>
        </authorList>
    </citation>
    <scope>NUCLEOTIDE SEQUENCE [LARGE SCALE GENOMIC DNA]</scope>
    <source>
        <strain evidence="5">DSM 17980</strain>
    </source>
</reference>
<keyword evidence="1" id="KW-0732">Signal</keyword>
<sequence length="457" mass="48386">MRLTSANPVGGLAPASEEAGWRQKLGARTKEQWSEWKAYWKDQWQRVSHPRLALASAAGAALLLGGSYAALAHIETTQAWARVYTDGTYVGMVPNEPDTTQAMQRIALGYHVDVRFAPVHTHVAAGYDWQTVASMPTDAVAIALNGKPLVYTRTAADANQVLETVRTALTPAKLPAGARAHFVGDVAVVPVETAISNILSPEAAVGVLLHRGGNRLSGRGENSLLQTADAVQTGAKAVSGEDAAAPLLQVETEEVVTKTVTVPYTTRYVDDNQMAKGQVKVVTPGKPGVAKEQVRDRYVNGKLVSSEVVSKQVVQAPQQAVAKRGTNSGVADGNWIWPSPSYVITSGFGYRSLGGGEFHPGVDIGCPVGTPVYATNNGTVEDAGWNSGGYGIWVKIDNGNGIETVFGHLSRTAVHPGQRVAKGQVIGYSGATGNVTGPHLHYEVRIGGRAVNPRPYM</sequence>
<dbReference type="PANTHER" id="PTHR21666:SF270">
    <property type="entry name" value="MUREIN HYDROLASE ACTIVATOR ENVC"/>
    <property type="match status" value="1"/>
</dbReference>
<proteinExistence type="predicted"/>
<dbReference type="PROSITE" id="PS51109">
    <property type="entry name" value="G5"/>
    <property type="match status" value="1"/>
</dbReference>
<gene>
    <name evidence="4" type="ORF">SAMN05421543_11324</name>
</gene>
<evidence type="ECO:0000313" key="4">
    <source>
        <dbReference type="EMBL" id="SFU91276.1"/>
    </source>
</evidence>
<name>A0A1I7K1F1_9BACL</name>
<dbReference type="InterPro" id="IPR011055">
    <property type="entry name" value="Dup_hybrid_motif"/>
</dbReference>
<dbReference type="SUPFAM" id="SSF51261">
    <property type="entry name" value="Duplicated hybrid motif"/>
    <property type="match status" value="1"/>
</dbReference>
<dbReference type="InterPro" id="IPR016047">
    <property type="entry name" value="M23ase_b-sheet_dom"/>
</dbReference>